<evidence type="ECO:0000256" key="9">
    <source>
        <dbReference type="ARBA" id="ARBA00022777"/>
    </source>
</evidence>
<dbReference type="FunFam" id="3.40.50.1260:FF:000003">
    <property type="entry name" value="Phosphoglycerate kinase"/>
    <property type="match status" value="1"/>
</dbReference>
<dbReference type="Gene3D" id="3.40.50.1260">
    <property type="entry name" value="Phosphoglycerate kinase, N-terminal domain"/>
    <property type="match status" value="2"/>
</dbReference>
<feature type="binding site" evidence="11">
    <location>
        <position position="153"/>
    </location>
    <ligand>
        <name>substrate</name>
    </ligand>
</feature>
<dbReference type="PANTHER" id="PTHR11406">
    <property type="entry name" value="PHOSPHOGLYCERATE KINASE"/>
    <property type="match status" value="1"/>
</dbReference>
<sequence length="403" mass="44156">MDNIVYIDEIEIKNKTLLIRVDFNVPLDSNGNITDDSRIRAVLPTINYCLDEKARIILMSHMGRPKGKPVPELSLLVVAKRLSRLLDKEVKFVNDCIGELAENAVKSSSHGDIILLENLRFHSEETANDDYFGKELASLCDIYVNDAFATAHRSHASNVAVTKYVNTCAAGFLVRKELNYFRRAVENPMRPFVAIVGGAKVSGKIEVLSNLAEKVDKLIIGGAMSNTFLKALGYDIGASSVENDMVDYAKKTLEKIKEKKIKLYLPVDVVVADKFLPDAESKVTTVQEIPKDWLALDIGPATVTLFSEAIQNAKTIVWNGPMGVFEFDAFSRGTYAMVSNVANAYALTIVGGGDTDVALHRAGEFAKMSYVSTGGGAFLELLEGKILPGIQALIECSKKNKLI</sequence>
<dbReference type="EC" id="2.7.2.3" evidence="5 11"/>
<comment type="pathway">
    <text evidence="2 11">Carbohydrate degradation; glycolysis; pyruvate from D-glyceraldehyde 3-phosphate: step 2/5.</text>
</comment>
<comment type="caution">
    <text evidence="11">Lacks conserved residue(s) required for the propagation of feature annotation.</text>
</comment>
<dbReference type="GO" id="GO:0005524">
    <property type="term" value="F:ATP binding"/>
    <property type="evidence" value="ECO:0007669"/>
    <property type="project" value="UniProtKB-KW"/>
</dbReference>
<dbReference type="HAMAP" id="MF_00145">
    <property type="entry name" value="Phosphoglyc_kinase"/>
    <property type="match status" value="1"/>
</dbReference>
<evidence type="ECO:0000256" key="13">
    <source>
        <dbReference type="PIRSR" id="PIRSR000724-2"/>
    </source>
</evidence>
<dbReference type="CDD" id="cd00318">
    <property type="entry name" value="Phosphoglycerate_kinase"/>
    <property type="match status" value="1"/>
</dbReference>
<keyword evidence="7 11" id="KW-0808">Transferase</keyword>
<evidence type="ECO:0000256" key="7">
    <source>
        <dbReference type="ARBA" id="ARBA00022679"/>
    </source>
</evidence>
<feature type="binding site" evidence="11 13">
    <location>
        <position position="326"/>
    </location>
    <ligand>
        <name>ATP</name>
        <dbReference type="ChEBI" id="CHEBI:30616"/>
    </ligand>
</feature>
<dbReference type="InterPro" id="IPR036043">
    <property type="entry name" value="Phosphoglycerate_kinase_sf"/>
</dbReference>
<feature type="binding site" evidence="12">
    <location>
        <position position="120"/>
    </location>
    <ligand>
        <name>(2R)-3-phosphoglycerate</name>
        <dbReference type="ChEBI" id="CHEBI:58272"/>
    </ligand>
</feature>
<dbReference type="InterPro" id="IPR001576">
    <property type="entry name" value="Phosphoglycerate_kinase"/>
</dbReference>
<evidence type="ECO:0000256" key="8">
    <source>
        <dbReference type="ARBA" id="ARBA00022741"/>
    </source>
</evidence>
<dbReference type="Pfam" id="PF00162">
    <property type="entry name" value="PGK"/>
    <property type="match status" value="1"/>
</dbReference>
<evidence type="ECO:0000256" key="10">
    <source>
        <dbReference type="ARBA" id="ARBA00022840"/>
    </source>
</evidence>
<keyword evidence="11" id="KW-0963">Cytoplasm</keyword>
<comment type="subunit">
    <text evidence="4 11">Monomer.</text>
</comment>
<evidence type="ECO:0000313" key="16">
    <source>
        <dbReference type="Proteomes" id="UP000319296"/>
    </source>
</evidence>
<feature type="binding site" evidence="12">
    <location>
        <position position="153"/>
    </location>
    <ligand>
        <name>(2R)-3-phosphoglycerate</name>
        <dbReference type="ChEBI" id="CHEBI:58272"/>
    </ligand>
</feature>
<evidence type="ECO:0000256" key="5">
    <source>
        <dbReference type="ARBA" id="ARBA00013061"/>
    </source>
</evidence>
<dbReference type="PANTHER" id="PTHR11406:SF23">
    <property type="entry name" value="PHOSPHOGLYCERATE KINASE 1, CHLOROPLASTIC-RELATED"/>
    <property type="match status" value="1"/>
</dbReference>
<evidence type="ECO:0000256" key="12">
    <source>
        <dbReference type="PIRSR" id="PIRSR000724-1"/>
    </source>
</evidence>
<dbReference type="GO" id="GO:0005829">
    <property type="term" value="C:cytosol"/>
    <property type="evidence" value="ECO:0007669"/>
    <property type="project" value="TreeGrafter"/>
</dbReference>
<keyword evidence="10 11" id="KW-0067">ATP-binding</keyword>
<comment type="similarity">
    <text evidence="3 11 14">Belongs to the phosphoglycerate kinase family.</text>
</comment>
<dbReference type="UniPathway" id="UPA00109">
    <property type="reaction ID" value="UER00185"/>
</dbReference>
<keyword evidence="11" id="KW-0324">Glycolysis</keyword>
<reference evidence="15 16" key="1">
    <citation type="journal article" date="2019" name="ISME J.">
        <title>Insights into ecological role of a new deltaproteobacterial order Candidatus Acidulodesulfobacterales by metagenomics and metatranscriptomics.</title>
        <authorList>
            <person name="Tan S."/>
            <person name="Liu J."/>
            <person name="Fang Y."/>
            <person name="Hedlund B.P."/>
            <person name="Lian Z.H."/>
            <person name="Huang L.Y."/>
            <person name="Li J.T."/>
            <person name="Huang L.N."/>
            <person name="Li W.J."/>
            <person name="Jiang H.C."/>
            <person name="Dong H.L."/>
            <person name="Shu W.S."/>
        </authorList>
    </citation>
    <scope>NUCLEOTIDE SEQUENCE [LARGE SCALE GENOMIC DNA]</scope>
    <source>
        <strain evidence="15">AP1</strain>
    </source>
</reference>
<organism evidence="15 16">
    <name type="scientific">Candidatus Acididesulfobacter diazotrophicus</name>
    <dbReference type="NCBI Taxonomy" id="2597226"/>
    <lineage>
        <taxon>Bacteria</taxon>
        <taxon>Deltaproteobacteria</taxon>
        <taxon>Candidatus Acidulodesulfobacterales</taxon>
        <taxon>Candidatus Acididesulfobacter</taxon>
    </lineage>
</organism>
<keyword evidence="9 11" id="KW-0418">Kinase</keyword>
<feature type="binding site" evidence="11 13">
    <location>
        <position position="204"/>
    </location>
    <ligand>
        <name>ATP</name>
        <dbReference type="ChEBI" id="CHEBI:30616"/>
    </ligand>
</feature>
<protein>
    <recommendedName>
        <fullName evidence="6 11">Phosphoglycerate kinase</fullName>
        <ecNumber evidence="5 11">2.7.2.3</ecNumber>
    </recommendedName>
</protein>
<feature type="binding site" evidence="11 12">
    <location>
        <begin position="22"/>
        <end position="24"/>
    </location>
    <ligand>
        <name>substrate</name>
    </ligand>
</feature>
<dbReference type="GO" id="GO:0043531">
    <property type="term" value="F:ADP binding"/>
    <property type="evidence" value="ECO:0007669"/>
    <property type="project" value="TreeGrafter"/>
</dbReference>
<proteinExistence type="inferred from homology"/>
<evidence type="ECO:0000256" key="2">
    <source>
        <dbReference type="ARBA" id="ARBA00004838"/>
    </source>
</evidence>
<keyword evidence="8 11" id="KW-0547">Nucleotide-binding</keyword>
<evidence type="ECO:0000256" key="1">
    <source>
        <dbReference type="ARBA" id="ARBA00000642"/>
    </source>
</evidence>
<evidence type="ECO:0000256" key="4">
    <source>
        <dbReference type="ARBA" id="ARBA00011245"/>
    </source>
</evidence>
<evidence type="ECO:0000256" key="11">
    <source>
        <dbReference type="HAMAP-Rule" id="MF_00145"/>
    </source>
</evidence>
<comment type="caution">
    <text evidence="15">The sequence shown here is derived from an EMBL/GenBank/DDBJ whole genome shotgun (WGS) entry which is preliminary data.</text>
</comment>
<feature type="binding site" evidence="11 13">
    <location>
        <begin position="352"/>
        <end position="355"/>
    </location>
    <ligand>
        <name>ATP</name>
        <dbReference type="ChEBI" id="CHEBI:30616"/>
    </ligand>
</feature>
<dbReference type="FunFam" id="3.40.50.1260:FF:000006">
    <property type="entry name" value="Phosphoglycerate kinase"/>
    <property type="match status" value="1"/>
</dbReference>
<dbReference type="PIRSF" id="PIRSF000724">
    <property type="entry name" value="Pgk"/>
    <property type="match status" value="1"/>
</dbReference>
<feature type="binding site" evidence="11 12">
    <location>
        <begin position="61"/>
        <end position="64"/>
    </location>
    <ligand>
        <name>substrate</name>
    </ligand>
</feature>
<comment type="catalytic activity">
    <reaction evidence="1 11 14">
        <text>(2R)-3-phosphoglycerate + ATP = (2R)-3-phospho-glyceroyl phosphate + ADP</text>
        <dbReference type="Rhea" id="RHEA:14801"/>
        <dbReference type="ChEBI" id="CHEBI:30616"/>
        <dbReference type="ChEBI" id="CHEBI:57604"/>
        <dbReference type="ChEBI" id="CHEBI:58272"/>
        <dbReference type="ChEBI" id="CHEBI:456216"/>
        <dbReference type="EC" id="2.7.2.3"/>
    </reaction>
</comment>
<dbReference type="GO" id="GO:0006096">
    <property type="term" value="P:glycolytic process"/>
    <property type="evidence" value="ECO:0007669"/>
    <property type="project" value="UniProtKB-UniRule"/>
</dbReference>
<dbReference type="GO" id="GO:0006094">
    <property type="term" value="P:gluconeogenesis"/>
    <property type="evidence" value="ECO:0007669"/>
    <property type="project" value="TreeGrafter"/>
</dbReference>
<evidence type="ECO:0000256" key="6">
    <source>
        <dbReference type="ARBA" id="ARBA00016471"/>
    </source>
</evidence>
<dbReference type="InterPro" id="IPR015824">
    <property type="entry name" value="Phosphoglycerate_kinase_N"/>
</dbReference>
<feature type="binding site" evidence="12">
    <location>
        <position position="38"/>
    </location>
    <ligand>
        <name>(2R)-3-phosphoglycerate</name>
        <dbReference type="ChEBI" id="CHEBI:58272"/>
    </ligand>
</feature>
<gene>
    <name evidence="11" type="primary">pgk</name>
    <name evidence="15" type="ORF">EVG15_06650</name>
</gene>
<accession>A0A519BLX7</accession>
<comment type="subcellular location">
    <subcellularLocation>
        <location evidence="11">Cytoplasm</location>
    </subcellularLocation>
</comment>
<dbReference type="GO" id="GO:0004618">
    <property type="term" value="F:phosphoglycerate kinase activity"/>
    <property type="evidence" value="ECO:0007669"/>
    <property type="project" value="UniProtKB-UniRule"/>
</dbReference>
<evidence type="ECO:0000256" key="3">
    <source>
        <dbReference type="ARBA" id="ARBA00008982"/>
    </source>
</evidence>
<dbReference type="AlphaFoldDB" id="A0A519BLX7"/>
<evidence type="ECO:0000313" key="15">
    <source>
        <dbReference type="EMBL" id="RZD18277.1"/>
    </source>
</evidence>
<feature type="binding site" evidence="11">
    <location>
        <position position="38"/>
    </location>
    <ligand>
        <name>substrate</name>
    </ligand>
</feature>
<feature type="binding site" evidence="11">
    <location>
        <position position="120"/>
    </location>
    <ligand>
        <name>substrate</name>
    </ligand>
</feature>
<dbReference type="EMBL" id="SGBB01000011">
    <property type="protein sequence ID" value="RZD18277.1"/>
    <property type="molecule type" value="Genomic_DNA"/>
</dbReference>
<name>A0A519BLX7_9DELT</name>
<evidence type="ECO:0000256" key="14">
    <source>
        <dbReference type="RuleBase" id="RU000532"/>
    </source>
</evidence>
<dbReference type="SUPFAM" id="SSF53748">
    <property type="entry name" value="Phosphoglycerate kinase"/>
    <property type="match status" value="1"/>
</dbReference>
<dbReference type="Proteomes" id="UP000319296">
    <property type="component" value="Unassembled WGS sequence"/>
</dbReference>
<dbReference type="PRINTS" id="PR00477">
    <property type="entry name" value="PHGLYCKINASE"/>
</dbReference>